<keyword evidence="3" id="KW-1185">Reference proteome</keyword>
<dbReference type="Proteomes" id="UP000000657">
    <property type="component" value="Chromosome"/>
</dbReference>
<dbReference type="AlphaFoldDB" id="Q0RAR8"/>
<proteinExistence type="predicted"/>
<accession>Q0RAR8</accession>
<evidence type="ECO:0000256" key="1">
    <source>
        <dbReference type="SAM" id="MobiDB-lite"/>
    </source>
</evidence>
<feature type="compositionally biased region" description="Low complexity" evidence="1">
    <location>
        <begin position="59"/>
        <end position="75"/>
    </location>
</feature>
<protein>
    <submittedName>
        <fullName evidence="2">Uncharacterized protein</fullName>
    </submittedName>
</protein>
<dbReference type="KEGG" id="fal:FRAAL6849"/>
<name>Q0RAR8_FRAAA</name>
<gene>
    <name evidence="2" type="ordered locus">FRAAL6849</name>
</gene>
<dbReference type="EMBL" id="CT573213">
    <property type="protein sequence ID" value="CAJ65472.1"/>
    <property type="molecule type" value="Genomic_DNA"/>
</dbReference>
<evidence type="ECO:0000313" key="3">
    <source>
        <dbReference type="Proteomes" id="UP000000657"/>
    </source>
</evidence>
<dbReference type="HOGENOM" id="CLU_2478826_0_0_11"/>
<feature type="compositionally biased region" description="Basic and acidic residues" evidence="1">
    <location>
        <begin position="31"/>
        <end position="49"/>
    </location>
</feature>
<sequence>MENKDHKAEGPQAPQAQPTRLLWIKQGGRKFAADRSRNDELPRTEDHHWGGSAGGVRQSGASAPRRRGGSAASRGQCRLTRGRCRRS</sequence>
<organism evidence="2 3">
    <name type="scientific">Frankia alni (strain DSM 45986 / CECT 9034 / ACN14a)</name>
    <dbReference type="NCBI Taxonomy" id="326424"/>
    <lineage>
        <taxon>Bacteria</taxon>
        <taxon>Bacillati</taxon>
        <taxon>Actinomycetota</taxon>
        <taxon>Actinomycetes</taxon>
        <taxon>Frankiales</taxon>
        <taxon>Frankiaceae</taxon>
        <taxon>Frankia</taxon>
    </lineage>
</organism>
<dbReference type="STRING" id="326424.FRAAL6849"/>
<feature type="region of interest" description="Disordered" evidence="1">
    <location>
        <begin position="1"/>
        <end position="87"/>
    </location>
</feature>
<reference evidence="2 3" key="1">
    <citation type="journal article" date="2007" name="Genome Res.">
        <title>Genome characteristics of facultatively symbiotic Frankia sp. strains reflect host range and host plant biogeography.</title>
        <authorList>
            <person name="Normand P."/>
            <person name="Lapierre P."/>
            <person name="Tisa L.S."/>
            <person name="Gogarten J.P."/>
            <person name="Alloisio N."/>
            <person name="Bagnarol E."/>
            <person name="Bassi C.A."/>
            <person name="Berry A.M."/>
            <person name="Bickhart D.M."/>
            <person name="Choisne N."/>
            <person name="Couloux A."/>
            <person name="Cournoyer B."/>
            <person name="Cruveiller S."/>
            <person name="Daubin V."/>
            <person name="Demange N."/>
            <person name="Francino M.P."/>
            <person name="Goltsman E."/>
            <person name="Huang Y."/>
            <person name="Kopp O.R."/>
            <person name="Labarre L."/>
            <person name="Lapidus A."/>
            <person name="Lavire C."/>
            <person name="Marechal J."/>
            <person name="Martinez M."/>
            <person name="Mastronunzio J.E."/>
            <person name="Mullin B.C."/>
            <person name="Niemann J."/>
            <person name="Pujic P."/>
            <person name="Rawnsley T."/>
            <person name="Rouy Z."/>
            <person name="Schenowitz C."/>
            <person name="Sellstedt A."/>
            <person name="Tavares F."/>
            <person name="Tomkins J.P."/>
            <person name="Vallenet D."/>
            <person name="Valverde C."/>
            <person name="Wall L.G."/>
            <person name="Wang Y."/>
            <person name="Medigue C."/>
            <person name="Benson D.R."/>
        </authorList>
    </citation>
    <scope>NUCLEOTIDE SEQUENCE [LARGE SCALE GENOMIC DNA]</scope>
    <source>
        <strain evidence="3">DSM 45986 / CECT 9034 / ACN14a</strain>
    </source>
</reference>
<evidence type="ECO:0000313" key="2">
    <source>
        <dbReference type="EMBL" id="CAJ65472.1"/>
    </source>
</evidence>